<reference evidence="6 7" key="1">
    <citation type="submission" date="2023-09" db="EMBL/GenBank/DDBJ databases">
        <authorList>
            <person name="Rey-Velasco X."/>
        </authorList>
    </citation>
    <scope>NUCLEOTIDE SEQUENCE [LARGE SCALE GENOMIC DNA]</scope>
    <source>
        <strain evidence="6 7">F388</strain>
    </source>
</reference>
<sequence length="181" mass="21247">MKQIIFQQLKNELITAGNKKGHPFRFFSLASMDNHNNLQQRTVVLRKVSDELELYFYTDKRSNKVAQLTANQKTSTLFYHPEKLLQLQIQGISSLLRDEKQVQQLWSEIPLNSRKDYATKRSPGSTIANHEEIDYLIEENNFCVIKIVPKVIEYLRLGNPNHVRIKYTKDNNKWKGQFLVP</sequence>
<dbReference type="Pfam" id="PF12766">
    <property type="entry name" value="Pyridox_oxase_2"/>
    <property type="match status" value="1"/>
</dbReference>
<evidence type="ECO:0000259" key="5">
    <source>
        <dbReference type="Pfam" id="PF12766"/>
    </source>
</evidence>
<dbReference type="EMBL" id="JAVRHR010000007">
    <property type="protein sequence ID" value="MDT0608577.1"/>
    <property type="molecule type" value="Genomic_DNA"/>
</dbReference>
<keyword evidence="7" id="KW-1185">Reference proteome</keyword>
<evidence type="ECO:0000256" key="4">
    <source>
        <dbReference type="ARBA" id="ARBA00023002"/>
    </source>
</evidence>
<accession>A0ABU3AEF6</accession>
<name>A0ABU3AEF6_9FLAO</name>
<keyword evidence="4" id="KW-0560">Oxidoreductase</keyword>
<evidence type="ECO:0000313" key="7">
    <source>
        <dbReference type="Proteomes" id="UP001255246"/>
    </source>
</evidence>
<evidence type="ECO:0000256" key="2">
    <source>
        <dbReference type="ARBA" id="ARBA00022630"/>
    </source>
</evidence>
<dbReference type="Proteomes" id="UP001255246">
    <property type="component" value="Unassembled WGS sequence"/>
</dbReference>
<keyword evidence="2" id="KW-0285">Flavoprotein</keyword>
<evidence type="ECO:0000256" key="1">
    <source>
        <dbReference type="ARBA" id="ARBA00001917"/>
    </source>
</evidence>
<dbReference type="SUPFAM" id="SSF50475">
    <property type="entry name" value="FMN-binding split barrel"/>
    <property type="match status" value="1"/>
</dbReference>
<protein>
    <submittedName>
        <fullName evidence="6">Pyridoxamine 5'-phosphate oxidase family protein</fullName>
    </submittedName>
</protein>
<proteinExistence type="predicted"/>
<evidence type="ECO:0000256" key="3">
    <source>
        <dbReference type="ARBA" id="ARBA00022643"/>
    </source>
</evidence>
<dbReference type="Gene3D" id="2.30.110.10">
    <property type="entry name" value="Electron Transport, Fmn-binding Protein, Chain A"/>
    <property type="match status" value="1"/>
</dbReference>
<dbReference type="InterPro" id="IPR024624">
    <property type="entry name" value="Pyridox_Oxase_Alr4036_FMN-bd"/>
</dbReference>
<evidence type="ECO:0000313" key="6">
    <source>
        <dbReference type="EMBL" id="MDT0608577.1"/>
    </source>
</evidence>
<gene>
    <name evidence="6" type="ORF">RM706_16175</name>
</gene>
<keyword evidence="3" id="KW-0288">FMN</keyword>
<dbReference type="PANTHER" id="PTHR10851:SF3">
    <property type="entry name" value="PYRIDOXINE_PYRIDOXAMINE 5'-PHOSPHATE OXIDASE 2"/>
    <property type="match status" value="1"/>
</dbReference>
<organism evidence="6 7">
    <name type="scientific">Croceitalea rosinachiae</name>
    <dbReference type="NCBI Taxonomy" id="3075596"/>
    <lineage>
        <taxon>Bacteria</taxon>
        <taxon>Pseudomonadati</taxon>
        <taxon>Bacteroidota</taxon>
        <taxon>Flavobacteriia</taxon>
        <taxon>Flavobacteriales</taxon>
        <taxon>Flavobacteriaceae</taxon>
        <taxon>Croceitalea</taxon>
    </lineage>
</organism>
<dbReference type="PANTHER" id="PTHR10851">
    <property type="entry name" value="PYRIDOXINE-5-PHOSPHATE OXIDASE"/>
    <property type="match status" value="1"/>
</dbReference>
<dbReference type="InterPro" id="IPR012349">
    <property type="entry name" value="Split_barrel_FMN-bd"/>
</dbReference>
<dbReference type="RefSeq" id="WP_311353313.1">
    <property type="nucleotide sequence ID" value="NZ_JAVRHR010000007.1"/>
</dbReference>
<dbReference type="InterPro" id="IPR000659">
    <property type="entry name" value="Pyridox_Oxase"/>
</dbReference>
<comment type="cofactor">
    <cofactor evidence="1">
        <name>FMN</name>
        <dbReference type="ChEBI" id="CHEBI:58210"/>
    </cofactor>
</comment>
<comment type="caution">
    <text evidence="6">The sequence shown here is derived from an EMBL/GenBank/DDBJ whole genome shotgun (WGS) entry which is preliminary data.</text>
</comment>
<feature type="domain" description="Pyridoxamine 5'-phosphate oxidase Alr4036 family FMN-binding" evidence="5">
    <location>
        <begin position="17"/>
        <end position="93"/>
    </location>
</feature>